<keyword evidence="1" id="KW-1133">Transmembrane helix</keyword>
<dbReference type="Proteomes" id="UP001159042">
    <property type="component" value="Unassembled WGS sequence"/>
</dbReference>
<evidence type="ECO:0000313" key="3">
    <source>
        <dbReference type="Proteomes" id="UP001159042"/>
    </source>
</evidence>
<feature type="transmembrane region" description="Helical" evidence="1">
    <location>
        <begin position="6"/>
        <end position="26"/>
    </location>
</feature>
<sequence length="123" mass="14401">MLFGEKENLACQIAAFAGVLCLYALVKSKNKRQNRRFKVRPINRARRQKGGFQYFKKMKSCDAEQFFKYTRMTVPIFQKLVNKIPKISKQRRSDGISAEERIAVTLQYILVARNKHASFSMEF</sequence>
<dbReference type="EMBL" id="JANEYG010000078">
    <property type="protein sequence ID" value="KAJ8914187.1"/>
    <property type="molecule type" value="Genomic_DNA"/>
</dbReference>
<dbReference type="AlphaFoldDB" id="A0AAV8VJ80"/>
<gene>
    <name evidence="2" type="ORF">NQ315_015960</name>
</gene>
<accession>A0AAV8VJ80</accession>
<keyword evidence="3" id="KW-1185">Reference proteome</keyword>
<organism evidence="2 3">
    <name type="scientific">Exocentrus adspersus</name>
    <dbReference type="NCBI Taxonomy" id="1586481"/>
    <lineage>
        <taxon>Eukaryota</taxon>
        <taxon>Metazoa</taxon>
        <taxon>Ecdysozoa</taxon>
        <taxon>Arthropoda</taxon>
        <taxon>Hexapoda</taxon>
        <taxon>Insecta</taxon>
        <taxon>Pterygota</taxon>
        <taxon>Neoptera</taxon>
        <taxon>Endopterygota</taxon>
        <taxon>Coleoptera</taxon>
        <taxon>Polyphaga</taxon>
        <taxon>Cucujiformia</taxon>
        <taxon>Chrysomeloidea</taxon>
        <taxon>Cerambycidae</taxon>
        <taxon>Lamiinae</taxon>
        <taxon>Acanthocinini</taxon>
        <taxon>Exocentrus</taxon>
    </lineage>
</organism>
<proteinExistence type="predicted"/>
<comment type="caution">
    <text evidence="2">The sequence shown here is derived from an EMBL/GenBank/DDBJ whole genome shotgun (WGS) entry which is preliminary data.</text>
</comment>
<reference evidence="2 3" key="1">
    <citation type="journal article" date="2023" name="Insect Mol. Biol.">
        <title>Genome sequencing provides insights into the evolution of gene families encoding plant cell wall-degrading enzymes in longhorned beetles.</title>
        <authorList>
            <person name="Shin N.R."/>
            <person name="Okamura Y."/>
            <person name="Kirsch R."/>
            <person name="Pauchet Y."/>
        </authorList>
    </citation>
    <scope>NUCLEOTIDE SEQUENCE [LARGE SCALE GENOMIC DNA]</scope>
    <source>
        <strain evidence="2">EAD_L_NR</strain>
    </source>
</reference>
<protein>
    <recommendedName>
        <fullName evidence="4">Ribosomal protein S7</fullName>
    </recommendedName>
</protein>
<name>A0AAV8VJ80_9CUCU</name>
<evidence type="ECO:0000256" key="1">
    <source>
        <dbReference type="SAM" id="Phobius"/>
    </source>
</evidence>
<evidence type="ECO:0000313" key="2">
    <source>
        <dbReference type="EMBL" id="KAJ8914187.1"/>
    </source>
</evidence>
<evidence type="ECO:0008006" key="4">
    <source>
        <dbReference type="Google" id="ProtNLM"/>
    </source>
</evidence>
<keyword evidence="1" id="KW-0472">Membrane</keyword>
<keyword evidence="1" id="KW-0812">Transmembrane</keyword>